<feature type="transmembrane region" description="Helical" evidence="1">
    <location>
        <begin position="12"/>
        <end position="34"/>
    </location>
</feature>
<evidence type="ECO:0000313" key="2">
    <source>
        <dbReference type="EMBL" id="KAJ1215370.1"/>
    </source>
</evidence>
<keyword evidence="1" id="KW-1133">Transmembrane helix</keyword>
<evidence type="ECO:0000256" key="1">
    <source>
        <dbReference type="SAM" id="Phobius"/>
    </source>
</evidence>
<reference evidence="2" key="1">
    <citation type="journal article" date="2022" name="bioRxiv">
        <title>Sequencing and chromosome-scale assembly of the giantPleurodeles waltlgenome.</title>
        <authorList>
            <person name="Brown T."/>
            <person name="Elewa A."/>
            <person name="Iarovenko S."/>
            <person name="Subramanian E."/>
            <person name="Araus A.J."/>
            <person name="Petzold A."/>
            <person name="Susuki M."/>
            <person name="Suzuki K.-i.T."/>
            <person name="Hayashi T."/>
            <person name="Toyoda A."/>
            <person name="Oliveira C."/>
            <person name="Osipova E."/>
            <person name="Leigh N.D."/>
            <person name="Simon A."/>
            <person name="Yun M.H."/>
        </authorList>
    </citation>
    <scope>NUCLEOTIDE SEQUENCE</scope>
    <source>
        <strain evidence="2">20211129_DDA</strain>
        <tissue evidence="2">Liver</tissue>
    </source>
</reference>
<keyword evidence="1" id="KW-0472">Membrane</keyword>
<proteinExistence type="predicted"/>
<name>A0AAV7WTB9_PLEWA</name>
<accession>A0AAV7WTB9</accession>
<protein>
    <submittedName>
        <fullName evidence="2">Uncharacterized protein</fullName>
    </submittedName>
</protein>
<dbReference type="AlphaFoldDB" id="A0AAV7WTB9"/>
<comment type="caution">
    <text evidence="2">The sequence shown here is derived from an EMBL/GenBank/DDBJ whole genome shotgun (WGS) entry which is preliminary data.</text>
</comment>
<dbReference type="EMBL" id="JANPWB010000001">
    <property type="protein sequence ID" value="KAJ1215370.1"/>
    <property type="molecule type" value="Genomic_DNA"/>
</dbReference>
<gene>
    <name evidence="2" type="ORF">NDU88_002979</name>
</gene>
<keyword evidence="3" id="KW-1185">Reference proteome</keyword>
<evidence type="ECO:0000313" key="3">
    <source>
        <dbReference type="Proteomes" id="UP001066276"/>
    </source>
</evidence>
<dbReference type="Proteomes" id="UP001066276">
    <property type="component" value="Chromosome 1_1"/>
</dbReference>
<sequence length="123" mass="13510">MLMFLTDSGLTNIIIGIVAICAFLLILILIVLFLKKKGLICKGSKDVKNEAVSPAEIKLETLTDHPKNSQHPVNSDVSQVSNVQKVDDGLLYAALNLKNASNNESRVQPFPQEETVYSAVRMK</sequence>
<organism evidence="2 3">
    <name type="scientific">Pleurodeles waltl</name>
    <name type="common">Iberian ribbed newt</name>
    <dbReference type="NCBI Taxonomy" id="8319"/>
    <lineage>
        <taxon>Eukaryota</taxon>
        <taxon>Metazoa</taxon>
        <taxon>Chordata</taxon>
        <taxon>Craniata</taxon>
        <taxon>Vertebrata</taxon>
        <taxon>Euteleostomi</taxon>
        <taxon>Amphibia</taxon>
        <taxon>Batrachia</taxon>
        <taxon>Caudata</taxon>
        <taxon>Salamandroidea</taxon>
        <taxon>Salamandridae</taxon>
        <taxon>Pleurodelinae</taxon>
        <taxon>Pleurodeles</taxon>
    </lineage>
</organism>
<keyword evidence="1" id="KW-0812">Transmembrane</keyword>